<evidence type="ECO:0000313" key="3">
    <source>
        <dbReference type="Proteomes" id="UP000006664"/>
    </source>
</evidence>
<dbReference type="Proteomes" id="UP000006664">
    <property type="component" value="Segment"/>
</dbReference>
<dbReference type="KEGG" id="vg:5666720"/>
<protein>
    <recommendedName>
        <fullName evidence="1">Transcriptional repressor NrdR-like N-terminal domain-containing protein</fullName>
    </recommendedName>
</protein>
<dbReference type="EMBL" id="DQ340064">
    <property type="protein sequence ID" value="ACD47101.1"/>
    <property type="molecule type" value="Genomic_DNA"/>
</dbReference>
<dbReference type="Pfam" id="PF22811">
    <property type="entry name" value="Zn_ribbon_NrdR"/>
    <property type="match status" value="1"/>
</dbReference>
<proteinExistence type="predicted"/>
<dbReference type="InterPro" id="IPR055173">
    <property type="entry name" value="NrdR-like_N"/>
</dbReference>
<dbReference type="GeneID" id="5666720"/>
<accession>B2VQ43</accession>
<evidence type="ECO:0000259" key="1">
    <source>
        <dbReference type="Pfam" id="PF22811"/>
    </source>
</evidence>
<keyword evidence="3" id="KW-1185">Reference proteome</keyword>
<dbReference type="RefSeq" id="YP_001504368.1">
    <property type="nucleotide sequence ID" value="NC_008376.2"/>
</dbReference>
<evidence type="ECO:0000313" key="2">
    <source>
        <dbReference type="EMBL" id="ACD47101.1"/>
    </source>
</evidence>
<reference evidence="2 3" key="1">
    <citation type="journal article" date="2009" name="Res. Microbiol.">
        <title>Genomic and proteomic characterization of a thermophilic Geobacillus bacteriophage GBSV1.</title>
        <authorList>
            <person name="Liu B."/>
            <person name="Zhou F."/>
            <person name="Wu S."/>
            <person name="Xu Y."/>
            <person name="Zhang X."/>
        </authorList>
    </citation>
    <scope>NUCLEOTIDE SEQUENCE [LARGE SCALE GENOMIC DNA]</scope>
</reference>
<name>B2VQ43_9CAUD</name>
<organism evidence="2 3">
    <name type="scientific">Geobacillus phage GBSV1</name>
    <dbReference type="NCBI Taxonomy" id="365048"/>
    <lineage>
        <taxon>Viruses</taxon>
        <taxon>Duplodnaviria</taxon>
        <taxon>Heunggongvirae</taxon>
        <taxon>Uroviricota</taxon>
        <taxon>Caudoviricetes</taxon>
        <taxon>Svunavirus</taxon>
        <taxon>Svunavirus GBSV1</taxon>
    </lineage>
</organism>
<dbReference type="OrthoDB" id="38035at10239"/>
<sequence>MRCPICGGRTKVLDVREKRDKVKRRRECSDCLTRFNTEEKLVIDSLDEYLIRRLHSFRAL</sequence>
<feature type="domain" description="Transcriptional repressor NrdR-like N-terminal" evidence="1">
    <location>
        <begin position="1"/>
        <end position="39"/>
    </location>
</feature>